<keyword evidence="1" id="KW-1133">Transmembrane helix</keyword>
<dbReference type="EMBL" id="LGSZ01000078">
    <property type="protein sequence ID" value="KPH75508.1"/>
    <property type="molecule type" value="Genomic_DNA"/>
</dbReference>
<feature type="transmembrane region" description="Helical" evidence="1">
    <location>
        <begin position="129"/>
        <end position="147"/>
    </location>
</feature>
<evidence type="ECO:0000259" key="2">
    <source>
        <dbReference type="Pfam" id="PF07331"/>
    </source>
</evidence>
<organism evidence="3 4">
    <name type="scientific">Bosea vaviloviae</name>
    <dbReference type="NCBI Taxonomy" id="1526658"/>
    <lineage>
        <taxon>Bacteria</taxon>
        <taxon>Pseudomonadati</taxon>
        <taxon>Pseudomonadota</taxon>
        <taxon>Alphaproteobacteria</taxon>
        <taxon>Hyphomicrobiales</taxon>
        <taxon>Boseaceae</taxon>
        <taxon>Bosea</taxon>
    </lineage>
</organism>
<accession>A0A0N0M804</accession>
<feature type="domain" description="DUF1468" evidence="2">
    <location>
        <begin position="21"/>
        <end position="156"/>
    </location>
</feature>
<dbReference type="Proteomes" id="UP000037822">
    <property type="component" value="Unassembled WGS sequence"/>
</dbReference>
<reference evidence="3 4" key="1">
    <citation type="submission" date="2015-07" db="EMBL/GenBank/DDBJ databases">
        <title>Whole genome sequencing of Bosea vaviloviae isolated from cave pool.</title>
        <authorList>
            <person name="Tan N.E.H."/>
            <person name="Lee Y.P."/>
            <person name="Gan H.M."/>
            <person name="Barton H."/>
            <person name="Savka M.A."/>
        </authorList>
    </citation>
    <scope>NUCLEOTIDE SEQUENCE [LARGE SCALE GENOMIC DNA]</scope>
    <source>
        <strain evidence="3 4">SD260</strain>
    </source>
</reference>
<feature type="transmembrane region" description="Helical" evidence="1">
    <location>
        <begin position="21"/>
        <end position="38"/>
    </location>
</feature>
<proteinExistence type="predicted"/>
<dbReference type="AlphaFoldDB" id="A0A0N0M804"/>
<dbReference type="RefSeq" id="WP_054211646.1">
    <property type="nucleotide sequence ID" value="NZ_LGSZ01000078.1"/>
</dbReference>
<keyword evidence="4" id="KW-1185">Reference proteome</keyword>
<keyword evidence="1" id="KW-0472">Membrane</keyword>
<protein>
    <submittedName>
        <fullName evidence="3">Small permease of tripartite tricarboxylate transporter</fullName>
    </submittedName>
</protein>
<dbReference type="InterPro" id="IPR009936">
    <property type="entry name" value="DUF1468"/>
</dbReference>
<feature type="transmembrane region" description="Helical" evidence="1">
    <location>
        <begin position="58"/>
        <end position="76"/>
    </location>
</feature>
<dbReference type="OrthoDB" id="6183775at2"/>
<comment type="caution">
    <text evidence="3">The sequence shown here is derived from an EMBL/GenBank/DDBJ whole genome shotgun (WGS) entry which is preliminary data.</text>
</comment>
<gene>
    <name evidence="3" type="ORF">AE618_24335</name>
</gene>
<feature type="transmembrane region" description="Helical" evidence="1">
    <location>
        <begin position="97"/>
        <end position="123"/>
    </location>
</feature>
<name>A0A0N0M804_9HYPH</name>
<keyword evidence="1" id="KW-0812">Transmembrane</keyword>
<dbReference type="Pfam" id="PF07331">
    <property type="entry name" value="TctB"/>
    <property type="match status" value="1"/>
</dbReference>
<evidence type="ECO:0000313" key="3">
    <source>
        <dbReference type="EMBL" id="KPH75508.1"/>
    </source>
</evidence>
<evidence type="ECO:0000256" key="1">
    <source>
        <dbReference type="SAM" id="Phobius"/>
    </source>
</evidence>
<dbReference type="PATRIC" id="fig|1526658.3.peg.895"/>
<sequence length="166" mass="18224">MTSPAETEAPRGLARRPVERIVALVLIALAAIVLYDSYGRGAGWDNGPENGFFPARVGWIFLAASLFILVQSLRSPQDGVFVTYEQLGQVTRVLGPLILFVALIQPLGLYVASSVFILVFMSIVATSRWWSIVLTAILVPLACFWVFELQFRVPLPKGPLETALGY</sequence>
<evidence type="ECO:0000313" key="4">
    <source>
        <dbReference type="Proteomes" id="UP000037822"/>
    </source>
</evidence>